<evidence type="ECO:0000313" key="2">
    <source>
        <dbReference type="EMBL" id="PIR80649.1"/>
    </source>
</evidence>
<dbReference type="EMBL" id="PFBQ01000052">
    <property type="protein sequence ID" value="PIR80649.1"/>
    <property type="molecule type" value="Genomic_DNA"/>
</dbReference>
<comment type="caution">
    <text evidence="2">The sequence shown here is derived from an EMBL/GenBank/DDBJ whole genome shotgun (WGS) entry which is preliminary data.</text>
</comment>
<protein>
    <submittedName>
        <fullName evidence="2">Uncharacterized protein</fullName>
    </submittedName>
</protein>
<name>A0A2H0U5A7_9BACT</name>
<sequence>MQKEKIVQYSFVHSVGVLVYVFLVAALIQNGDKLFGKNNNVASVMAFLMLFVFSATVVGGLVLAKPVMLYLDGQKKEAVKMLLSTVGWLLILMAAVFILMILL</sequence>
<evidence type="ECO:0000256" key="1">
    <source>
        <dbReference type="SAM" id="Phobius"/>
    </source>
</evidence>
<organism evidence="2 3">
    <name type="scientific">Candidatus Kuenenbacteria bacterium CG10_big_fil_rev_8_21_14_0_10_39_14</name>
    <dbReference type="NCBI Taxonomy" id="1974619"/>
    <lineage>
        <taxon>Bacteria</taxon>
        <taxon>Candidatus Kueneniibacteriota</taxon>
    </lineage>
</organism>
<keyword evidence="1" id="KW-0472">Membrane</keyword>
<keyword evidence="1" id="KW-0812">Transmembrane</keyword>
<accession>A0A2H0U5A7</accession>
<gene>
    <name evidence="2" type="ORF">COU24_02800</name>
</gene>
<dbReference type="Proteomes" id="UP000229128">
    <property type="component" value="Unassembled WGS sequence"/>
</dbReference>
<evidence type="ECO:0000313" key="3">
    <source>
        <dbReference type="Proteomes" id="UP000229128"/>
    </source>
</evidence>
<feature type="transmembrane region" description="Helical" evidence="1">
    <location>
        <begin position="6"/>
        <end position="28"/>
    </location>
</feature>
<dbReference type="AlphaFoldDB" id="A0A2H0U5A7"/>
<proteinExistence type="predicted"/>
<keyword evidence="1" id="KW-1133">Transmembrane helix</keyword>
<feature type="transmembrane region" description="Helical" evidence="1">
    <location>
        <begin position="40"/>
        <end position="62"/>
    </location>
</feature>
<feature type="transmembrane region" description="Helical" evidence="1">
    <location>
        <begin position="82"/>
        <end position="102"/>
    </location>
</feature>
<reference evidence="3" key="1">
    <citation type="submission" date="2017-09" db="EMBL/GenBank/DDBJ databases">
        <title>Depth-based differentiation of microbial function through sediment-hosted aquifers and enrichment of novel symbionts in the deep terrestrial subsurface.</title>
        <authorList>
            <person name="Probst A.J."/>
            <person name="Ladd B."/>
            <person name="Jarett J.K."/>
            <person name="Geller-Mcgrath D.E."/>
            <person name="Sieber C.M.K."/>
            <person name="Emerson J.B."/>
            <person name="Anantharaman K."/>
            <person name="Thomas B.C."/>
            <person name="Malmstrom R."/>
            <person name="Stieglmeier M."/>
            <person name="Klingl A."/>
            <person name="Woyke T."/>
            <person name="Ryan C.M."/>
            <person name="Banfield J.F."/>
        </authorList>
    </citation>
    <scope>NUCLEOTIDE SEQUENCE [LARGE SCALE GENOMIC DNA]</scope>
</reference>